<proteinExistence type="predicted"/>
<name>A0ABN8G6S6_9BACL</name>
<comment type="caution">
    <text evidence="1">The sequence shown here is derived from an EMBL/GenBank/DDBJ whole genome shotgun (WGS) entry which is preliminary data.</text>
</comment>
<organism evidence="1 2">
    <name type="scientific">Paenibacillus allorhizoplanae</name>
    <dbReference type="NCBI Taxonomy" id="2905648"/>
    <lineage>
        <taxon>Bacteria</taxon>
        <taxon>Bacillati</taxon>
        <taxon>Bacillota</taxon>
        <taxon>Bacilli</taxon>
        <taxon>Bacillales</taxon>
        <taxon>Paenibacillaceae</taxon>
        <taxon>Paenibacillus</taxon>
    </lineage>
</organism>
<gene>
    <name evidence="1" type="ORF">PAECIP111891_00567</name>
</gene>
<protein>
    <recommendedName>
        <fullName evidence="3">NodB homology domain-containing protein</fullName>
    </recommendedName>
</protein>
<evidence type="ECO:0008006" key="3">
    <source>
        <dbReference type="Google" id="ProtNLM"/>
    </source>
</evidence>
<dbReference type="Proteomes" id="UP000838821">
    <property type="component" value="Unassembled WGS sequence"/>
</dbReference>
<reference evidence="1" key="1">
    <citation type="submission" date="2022-01" db="EMBL/GenBank/DDBJ databases">
        <authorList>
            <person name="Criscuolo A."/>
        </authorList>
    </citation>
    <scope>NUCLEOTIDE SEQUENCE</scope>
    <source>
        <strain evidence="1">CIP111891</strain>
    </source>
</reference>
<keyword evidence="2" id="KW-1185">Reference proteome</keyword>
<dbReference type="EMBL" id="CAKMMW010000002">
    <property type="protein sequence ID" value="CAH1194943.1"/>
    <property type="molecule type" value="Genomic_DNA"/>
</dbReference>
<accession>A0ABN8G6S6</accession>
<evidence type="ECO:0000313" key="2">
    <source>
        <dbReference type="Proteomes" id="UP000838821"/>
    </source>
</evidence>
<dbReference type="RefSeq" id="WP_236284416.1">
    <property type="nucleotide sequence ID" value="NZ_CAKMMW010000002.1"/>
</dbReference>
<sequence length="580" mass="65323">MKMAKVGVLVEHEAAARKWKYGLNVFEKYVEEILQHVGISYTTVAKLDAMSLQEYDILIVACSQESGVKSSILWSYVEQGGTLISYAGINALALRLGYIQTGDIGVGYAEIEPTRSGQPKSLRFLSANPWIEAGESNTGDEVPVACRLVGTIKQGRPDAPELGPVLQSFDVGQGSIHRWTVNIPLTVVHMQQGTGPVLDDGVPAADGSANVNEDILKADDRIALDWQFDRVETDTGVPYFPWPYADYWREALVRHVLECAIAKGLTLPFTGYWPDGISQIVTMSHDSDSNQDEHAVATLELLAECQIQTTWCMIEPGYSTHIYEQVKQAGHELAFHYNALEKDNGFWDESEFDRQVSWLKQATSLEQVTTNKNHYTRVEGWGELFQWLEKNEISSDQTRGPSKKGNVGFIFGTCLPYFPIALFDEQNRLYPILEIGFLTQDLDLGHLADNKVIEPFLQQVREVNGVAHFLFHQIHICTREEVRNAIRMLVAQAREMGFTFWKSKEIQDWTRLRRAVRILGCEDNGSIHLEANEAIEGLVIWVPMAPTEDFKPEEGHEKQFGIPCRKVVLHTKVESKVRIG</sequence>
<evidence type="ECO:0000313" key="1">
    <source>
        <dbReference type="EMBL" id="CAH1194943.1"/>
    </source>
</evidence>